<dbReference type="EMBL" id="JAUEDM010000004">
    <property type="protein sequence ID" value="KAK3318517.1"/>
    <property type="molecule type" value="Genomic_DNA"/>
</dbReference>
<feature type="compositionally biased region" description="Polar residues" evidence="1">
    <location>
        <begin position="59"/>
        <end position="69"/>
    </location>
</feature>
<feature type="compositionally biased region" description="Polar residues" evidence="1">
    <location>
        <begin position="336"/>
        <end position="346"/>
    </location>
</feature>
<reference evidence="2" key="1">
    <citation type="journal article" date="2023" name="Mol. Phylogenet. Evol.">
        <title>Genome-scale phylogeny and comparative genomics of the fungal order Sordariales.</title>
        <authorList>
            <person name="Hensen N."/>
            <person name="Bonometti L."/>
            <person name="Westerberg I."/>
            <person name="Brannstrom I.O."/>
            <person name="Guillou S."/>
            <person name="Cros-Aarteil S."/>
            <person name="Calhoun S."/>
            <person name="Haridas S."/>
            <person name="Kuo A."/>
            <person name="Mondo S."/>
            <person name="Pangilinan J."/>
            <person name="Riley R."/>
            <person name="LaButti K."/>
            <person name="Andreopoulos B."/>
            <person name="Lipzen A."/>
            <person name="Chen C."/>
            <person name="Yan M."/>
            <person name="Daum C."/>
            <person name="Ng V."/>
            <person name="Clum A."/>
            <person name="Steindorff A."/>
            <person name="Ohm R.A."/>
            <person name="Martin F."/>
            <person name="Silar P."/>
            <person name="Natvig D.O."/>
            <person name="Lalanne C."/>
            <person name="Gautier V."/>
            <person name="Ament-Velasquez S.L."/>
            <person name="Kruys A."/>
            <person name="Hutchinson M.I."/>
            <person name="Powell A.J."/>
            <person name="Barry K."/>
            <person name="Miller A.N."/>
            <person name="Grigoriev I.V."/>
            <person name="Debuchy R."/>
            <person name="Gladieux P."/>
            <person name="Hiltunen Thoren M."/>
            <person name="Johannesson H."/>
        </authorList>
    </citation>
    <scope>NUCLEOTIDE SEQUENCE</scope>
    <source>
        <strain evidence="2">CBS 118394</strain>
    </source>
</reference>
<feature type="region of interest" description="Disordered" evidence="1">
    <location>
        <begin position="125"/>
        <end position="153"/>
    </location>
</feature>
<organism evidence="2 3">
    <name type="scientific">Apodospora peruviana</name>
    <dbReference type="NCBI Taxonomy" id="516989"/>
    <lineage>
        <taxon>Eukaryota</taxon>
        <taxon>Fungi</taxon>
        <taxon>Dikarya</taxon>
        <taxon>Ascomycota</taxon>
        <taxon>Pezizomycotina</taxon>
        <taxon>Sordariomycetes</taxon>
        <taxon>Sordariomycetidae</taxon>
        <taxon>Sordariales</taxon>
        <taxon>Lasiosphaeriaceae</taxon>
        <taxon>Apodospora</taxon>
    </lineage>
</organism>
<feature type="compositionally biased region" description="Basic and acidic residues" evidence="1">
    <location>
        <begin position="188"/>
        <end position="200"/>
    </location>
</feature>
<feature type="region of interest" description="Disordered" evidence="1">
    <location>
        <begin position="385"/>
        <end position="449"/>
    </location>
</feature>
<feature type="region of interest" description="Disordered" evidence="1">
    <location>
        <begin position="482"/>
        <end position="561"/>
    </location>
</feature>
<gene>
    <name evidence="2" type="ORF">B0H66DRAFT_622542</name>
</gene>
<protein>
    <submittedName>
        <fullName evidence="2">Uncharacterized protein</fullName>
    </submittedName>
</protein>
<accession>A0AAE0I4P9</accession>
<feature type="compositionally biased region" description="Low complexity" evidence="1">
    <location>
        <begin position="386"/>
        <end position="410"/>
    </location>
</feature>
<feature type="compositionally biased region" description="Basic and acidic residues" evidence="1">
    <location>
        <begin position="360"/>
        <end position="370"/>
    </location>
</feature>
<feature type="region of interest" description="Disordered" evidence="1">
    <location>
        <begin position="252"/>
        <end position="372"/>
    </location>
</feature>
<evidence type="ECO:0000313" key="2">
    <source>
        <dbReference type="EMBL" id="KAK3318517.1"/>
    </source>
</evidence>
<evidence type="ECO:0000256" key="1">
    <source>
        <dbReference type="SAM" id="MobiDB-lite"/>
    </source>
</evidence>
<feature type="region of interest" description="Disordered" evidence="1">
    <location>
        <begin position="614"/>
        <end position="678"/>
    </location>
</feature>
<keyword evidence="3" id="KW-1185">Reference proteome</keyword>
<name>A0AAE0I4P9_9PEZI</name>
<evidence type="ECO:0000313" key="3">
    <source>
        <dbReference type="Proteomes" id="UP001283341"/>
    </source>
</evidence>
<sequence length="678" mass="72935">MADGIPNAGSRHLVPQDDGTADKASISEYDMDGSVSISNPATASSNSIKDFHVKGPTPSAASSFVTTASGVDPPRPAKEGFEWVWFPEGYWAERVFKQAPGTITESTGSASGSVAGIKTPEVSKVWKSWRRRSGKSGSGSGGKEGDSHVEFDPLAGISPLSPISPRPLLANVNVTPPTPSPQSPYLSEEAHVHSLQHPEAHPTPSRASPVSGESEWLAPKHNKPLQPIHAPTIASPEEIKAVATYKPRRILPSLPWKSNSSKRVVTKAEDDRNYETTPNKGSGGSRILFRLSKEYSRRRQKRSSQWRSSLATSSGSETEGKSTKKPSPKVPPHPHNTITPSQTWASQFPGGEATRIHTPPLKEDTADGKPRSLFFDVNSAAIAELASGRGSSASGSTKTLSTTRSSKNNTDSGSIISTRNHKKPPEDSALAAAKRNKEREWWDAPPLPSKKKFNFLAAEAAAAEPRITPAQAVAVNISRRVLSGSDGNGSHSREGQPARSTTPTGTTTPNKRGQAKKETRRRLSRSEGVPVSTLSSLRTGEGLHHLQHRDPGRTRTPTPDPLICHHEDAAPPRKAALFEFDVPEHLPNSPMCPTNPRNPKTNGRGVCVYHGRRKSGQVKSDSCIHDVRGADDDDRWEEEDKSVSSGGGGGSGGSKDNNKDNNRTPTPRLLDHVFTTQF</sequence>
<dbReference type="AlphaFoldDB" id="A0AAE0I4P9"/>
<comment type="caution">
    <text evidence="2">The sequence shown here is derived from an EMBL/GenBank/DDBJ whole genome shotgun (WGS) entry which is preliminary data.</text>
</comment>
<feature type="compositionally biased region" description="Polar residues" evidence="1">
    <location>
        <begin position="35"/>
        <end position="48"/>
    </location>
</feature>
<feature type="region of interest" description="Disordered" evidence="1">
    <location>
        <begin position="1"/>
        <end position="77"/>
    </location>
</feature>
<dbReference type="Proteomes" id="UP001283341">
    <property type="component" value="Unassembled WGS sequence"/>
</dbReference>
<feature type="compositionally biased region" description="Low complexity" evidence="1">
    <location>
        <begin position="305"/>
        <end position="317"/>
    </location>
</feature>
<proteinExistence type="predicted"/>
<feature type="region of interest" description="Disordered" evidence="1">
    <location>
        <begin position="168"/>
        <end position="232"/>
    </location>
</feature>
<reference evidence="2" key="2">
    <citation type="submission" date="2023-06" db="EMBL/GenBank/DDBJ databases">
        <authorList>
            <consortium name="Lawrence Berkeley National Laboratory"/>
            <person name="Haridas S."/>
            <person name="Hensen N."/>
            <person name="Bonometti L."/>
            <person name="Westerberg I."/>
            <person name="Brannstrom I.O."/>
            <person name="Guillou S."/>
            <person name="Cros-Aarteil S."/>
            <person name="Calhoun S."/>
            <person name="Kuo A."/>
            <person name="Mondo S."/>
            <person name="Pangilinan J."/>
            <person name="Riley R."/>
            <person name="Labutti K."/>
            <person name="Andreopoulos B."/>
            <person name="Lipzen A."/>
            <person name="Chen C."/>
            <person name="Yanf M."/>
            <person name="Daum C."/>
            <person name="Ng V."/>
            <person name="Clum A."/>
            <person name="Steindorff A."/>
            <person name="Ohm R."/>
            <person name="Martin F."/>
            <person name="Silar P."/>
            <person name="Natvig D."/>
            <person name="Lalanne C."/>
            <person name="Gautier V."/>
            <person name="Ament-Velasquez S.L."/>
            <person name="Kruys A."/>
            <person name="Hutchinson M.I."/>
            <person name="Powell A.J."/>
            <person name="Barry K."/>
            <person name="Miller A.N."/>
            <person name="Grigoriev I.V."/>
            <person name="Debuchy R."/>
            <person name="Gladieux P."/>
            <person name="Thoren M.H."/>
            <person name="Johannesson H."/>
        </authorList>
    </citation>
    <scope>NUCLEOTIDE SEQUENCE</scope>
    <source>
        <strain evidence="2">CBS 118394</strain>
    </source>
</reference>
<feature type="compositionally biased region" description="Basic and acidic residues" evidence="1">
    <location>
        <begin position="541"/>
        <end position="553"/>
    </location>
</feature>
<feature type="compositionally biased region" description="Acidic residues" evidence="1">
    <location>
        <begin position="631"/>
        <end position="640"/>
    </location>
</feature>